<dbReference type="AlphaFoldDB" id="A0A558R2K4"/>
<name>A0A558R2K4_9SPHN</name>
<dbReference type="EMBL" id="VNIM01000045">
    <property type="protein sequence ID" value="TVV73600.1"/>
    <property type="molecule type" value="Genomic_DNA"/>
</dbReference>
<gene>
    <name evidence="2" type="ORF">FOY91_11960</name>
</gene>
<dbReference type="InterPro" id="IPR050194">
    <property type="entry name" value="Glycosyltransferase_grp1"/>
</dbReference>
<keyword evidence="3" id="KW-1185">Reference proteome</keyword>
<dbReference type="SUPFAM" id="SSF53756">
    <property type="entry name" value="UDP-Glycosyltransferase/glycogen phosphorylase"/>
    <property type="match status" value="1"/>
</dbReference>
<dbReference type="CDD" id="cd03801">
    <property type="entry name" value="GT4_PimA-like"/>
    <property type="match status" value="1"/>
</dbReference>
<dbReference type="Gene3D" id="3.40.50.2000">
    <property type="entry name" value="Glycogen Phosphorylase B"/>
    <property type="match status" value="2"/>
</dbReference>
<proteinExistence type="predicted"/>
<dbReference type="PANTHER" id="PTHR45947:SF13">
    <property type="entry name" value="TRANSFERASE"/>
    <property type="match status" value="1"/>
</dbReference>
<organism evidence="2 3">
    <name type="scientific">Alterirhizorhabdus solaris</name>
    <dbReference type="NCBI Taxonomy" id="2529389"/>
    <lineage>
        <taxon>Bacteria</taxon>
        <taxon>Pseudomonadati</taxon>
        <taxon>Pseudomonadota</taxon>
        <taxon>Alphaproteobacteria</taxon>
        <taxon>Sphingomonadales</taxon>
        <taxon>Rhizorhabdaceae</taxon>
        <taxon>Alterirhizorhabdus</taxon>
    </lineage>
</organism>
<dbReference type="InterPro" id="IPR001296">
    <property type="entry name" value="Glyco_trans_1"/>
</dbReference>
<dbReference type="Proteomes" id="UP000318681">
    <property type="component" value="Unassembled WGS sequence"/>
</dbReference>
<dbReference type="PANTHER" id="PTHR45947">
    <property type="entry name" value="SULFOQUINOVOSYL TRANSFERASE SQD2"/>
    <property type="match status" value="1"/>
</dbReference>
<evidence type="ECO:0000259" key="1">
    <source>
        <dbReference type="Pfam" id="PF00534"/>
    </source>
</evidence>
<dbReference type="OrthoDB" id="9807414at2"/>
<comment type="caution">
    <text evidence="2">The sequence shown here is derived from an EMBL/GenBank/DDBJ whole genome shotgun (WGS) entry which is preliminary data.</text>
</comment>
<dbReference type="GO" id="GO:0016757">
    <property type="term" value="F:glycosyltransferase activity"/>
    <property type="evidence" value="ECO:0007669"/>
    <property type="project" value="InterPro"/>
</dbReference>
<evidence type="ECO:0000313" key="3">
    <source>
        <dbReference type="Proteomes" id="UP000318681"/>
    </source>
</evidence>
<dbReference type="Pfam" id="PF00534">
    <property type="entry name" value="Glycos_transf_1"/>
    <property type="match status" value="1"/>
</dbReference>
<feature type="domain" description="Glycosyl transferase family 1" evidence="1">
    <location>
        <begin position="258"/>
        <end position="421"/>
    </location>
</feature>
<protein>
    <submittedName>
        <fullName evidence="2">Glycosyltransferase family 4 protein</fullName>
    </submittedName>
</protein>
<sequence length="458" mass="50395">MRMLRCGGTGLMMKDRVAASRRVLIANYRYFISSGPERYLFNIKSMLEGRGHTVMPFSVRYGQNEPSEYARYFVSPLAGEDEVFFDQHRKTPATVAKTLSRLFYSREVEQAVTRMAEETRPDVAYVLYYLRKMSPSLLVGLKKQGLPIVARISDYGMFCGEHHMLRDGRPCTLCLDEGLQNEVRHACVKGSRAISALDVAATTFHRAKGYFDLIDRFVTTNPFMSEMMIRGGIDPARIVCIPTFTDMARFHPDADGPASPPYMLYVGRLDEPKGVHVLIEAMAMLRDRFGGDLPELRIAGEGHTRTYVDGLHAQAARLGLEGRVRFLGGVAGDDIPLLFRGALFSLMPALWYENLPNSVVESLSSGCPVVASDIGSLAVTITDGVDGLHHRPGDAAHLAAQAARLIADPALRRRLAAGARETAERNHSPDRHVSLLEGVFDEVIGEAGAPAAKRAAIG</sequence>
<keyword evidence="2" id="KW-0808">Transferase</keyword>
<evidence type="ECO:0000313" key="2">
    <source>
        <dbReference type="EMBL" id="TVV73600.1"/>
    </source>
</evidence>
<reference evidence="2 3" key="1">
    <citation type="submission" date="2019-07" db="EMBL/GenBank/DDBJ databases">
        <title>Sphingomonas solaris sp. nov., isolated from a solar panel from Boston, Massachusetts.</title>
        <authorList>
            <person name="Tanner K."/>
            <person name="Pascual J."/>
            <person name="Mancuso C."/>
            <person name="Pereto J."/>
            <person name="Khalil A."/>
            <person name="Vilanova C."/>
        </authorList>
    </citation>
    <scope>NUCLEOTIDE SEQUENCE [LARGE SCALE GENOMIC DNA]</scope>
    <source>
        <strain evidence="2 3">R4DWN</strain>
    </source>
</reference>
<accession>A0A558R2K4</accession>